<proteinExistence type="predicted"/>
<keyword evidence="2" id="KW-1185">Reference proteome</keyword>
<comment type="caution">
    <text evidence="1">The sequence shown here is derived from an EMBL/GenBank/DDBJ whole genome shotgun (WGS) entry which is preliminary data.</text>
</comment>
<protein>
    <submittedName>
        <fullName evidence="1">Uncharacterized protein</fullName>
    </submittedName>
</protein>
<evidence type="ECO:0000313" key="2">
    <source>
        <dbReference type="Proteomes" id="UP000605392"/>
    </source>
</evidence>
<gene>
    <name evidence="1" type="ORF">GCM10011375_38980</name>
</gene>
<organism evidence="1 2">
    <name type="scientific">Hymenobacter qilianensis</name>
    <dbReference type="NCBI Taxonomy" id="1385715"/>
    <lineage>
        <taxon>Bacteria</taxon>
        <taxon>Pseudomonadati</taxon>
        <taxon>Bacteroidota</taxon>
        <taxon>Cytophagia</taxon>
        <taxon>Cytophagales</taxon>
        <taxon>Hymenobacteraceae</taxon>
        <taxon>Hymenobacter</taxon>
    </lineage>
</organism>
<accession>A0ACB5PWW3</accession>
<reference evidence="1 2" key="1">
    <citation type="journal article" date="2019" name="Int. J. Syst. Evol. Microbiol.">
        <title>The Global Catalogue of Microorganisms (GCM) 10K type strain sequencing project: providing services to taxonomists for standard genome sequencing and annotation.</title>
        <authorList>
            <consortium name="The Broad Institute Genomics Platform"/>
            <consortium name="The Broad Institute Genome Sequencing Center for Infectious Disease"/>
            <person name="Wu L."/>
            <person name="Ma J."/>
        </authorList>
    </citation>
    <scope>NUCLEOTIDE SEQUENCE [LARGE SCALE GENOMIC DNA]</scope>
    <source>
        <strain evidence="1 2">CGMCC 1.12720</strain>
    </source>
</reference>
<sequence>MPFVSFVYPYQMELLLILLLILLNGVFSMAEIALISSRKSKLEAQAKQGSSTAQAALALAQEPTRFLSTVQIGITLISILTGVFSGAALTTQLAGLLARLPVLAPFADNLAVGLMVLFITYLSVVLGELLPKRIGLTNPEGIIKTMAAPMALLSRLTSPFIWLLTVSSDLLIKLLGIKTQPSPVSEEEIKALIKEGATEGTIQEIEHDIVKNVFSLGDRRVGSLMTSRQDIVWLNLHEDVATNKQTVLTRKQSAYPLGQGSLDEVRGMVYLKDLVDDHLDAQLGRLAELQHEPLFLPASSKAYHALELFRQRRVHQGIVVDEYGGVVGLVTLDDLLDALVGDISPDSAENPAIVAREDGSFLLDAHLPFAEFAERFHIPAAQRRGLGSFHSVGGLALHVLNTLPRAGEHFLWEGHYFEIVDVDRSHIDKILFRPKDT</sequence>
<dbReference type="EMBL" id="BMFN01000005">
    <property type="protein sequence ID" value="GGF80117.1"/>
    <property type="molecule type" value="Genomic_DNA"/>
</dbReference>
<name>A0ACB5PWW3_9BACT</name>
<evidence type="ECO:0000313" key="1">
    <source>
        <dbReference type="EMBL" id="GGF80117.1"/>
    </source>
</evidence>
<dbReference type="Proteomes" id="UP000605392">
    <property type="component" value="Unassembled WGS sequence"/>
</dbReference>